<evidence type="ECO:0000313" key="2">
    <source>
        <dbReference type="EMBL" id="KZT63036.1"/>
    </source>
</evidence>
<feature type="compositionally biased region" description="Acidic residues" evidence="1">
    <location>
        <begin position="198"/>
        <end position="207"/>
    </location>
</feature>
<protein>
    <recommendedName>
        <fullName evidence="4">Fungal-type protein kinase domain-containing protein</fullName>
    </recommendedName>
</protein>
<evidence type="ECO:0000256" key="1">
    <source>
        <dbReference type="SAM" id="MobiDB-lite"/>
    </source>
</evidence>
<dbReference type="Proteomes" id="UP000076727">
    <property type="component" value="Unassembled WGS sequence"/>
</dbReference>
<feature type="compositionally biased region" description="Low complexity" evidence="1">
    <location>
        <begin position="314"/>
        <end position="326"/>
    </location>
</feature>
<keyword evidence="3" id="KW-1185">Reference proteome</keyword>
<accession>A0A165KEL8</accession>
<dbReference type="OrthoDB" id="3270165at2759"/>
<feature type="region of interest" description="Disordered" evidence="1">
    <location>
        <begin position="161"/>
        <end position="219"/>
    </location>
</feature>
<feature type="compositionally biased region" description="Basic residues" evidence="1">
    <location>
        <begin position="386"/>
        <end position="408"/>
    </location>
</feature>
<feature type="compositionally biased region" description="Basic residues" evidence="1">
    <location>
        <begin position="341"/>
        <end position="351"/>
    </location>
</feature>
<organism evidence="2 3">
    <name type="scientific">Daedalea quercina L-15889</name>
    <dbReference type="NCBI Taxonomy" id="1314783"/>
    <lineage>
        <taxon>Eukaryota</taxon>
        <taxon>Fungi</taxon>
        <taxon>Dikarya</taxon>
        <taxon>Basidiomycota</taxon>
        <taxon>Agaricomycotina</taxon>
        <taxon>Agaricomycetes</taxon>
        <taxon>Polyporales</taxon>
        <taxon>Fomitopsis</taxon>
    </lineage>
</organism>
<name>A0A165KEL8_9APHY</name>
<dbReference type="EMBL" id="KV429334">
    <property type="protein sequence ID" value="KZT63036.1"/>
    <property type="molecule type" value="Genomic_DNA"/>
</dbReference>
<feature type="region of interest" description="Disordered" evidence="1">
    <location>
        <begin position="235"/>
        <end position="408"/>
    </location>
</feature>
<evidence type="ECO:0008006" key="4">
    <source>
        <dbReference type="Google" id="ProtNLM"/>
    </source>
</evidence>
<reference evidence="2 3" key="1">
    <citation type="journal article" date="2016" name="Mol. Biol. Evol.">
        <title>Comparative Genomics of Early-Diverging Mushroom-Forming Fungi Provides Insights into the Origins of Lignocellulose Decay Capabilities.</title>
        <authorList>
            <person name="Nagy L.G."/>
            <person name="Riley R."/>
            <person name="Tritt A."/>
            <person name="Adam C."/>
            <person name="Daum C."/>
            <person name="Floudas D."/>
            <person name="Sun H."/>
            <person name="Yadav J.S."/>
            <person name="Pangilinan J."/>
            <person name="Larsson K.H."/>
            <person name="Matsuura K."/>
            <person name="Barry K."/>
            <person name="Labutti K."/>
            <person name="Kuo R."/>
            <person name="Ohm R.A."/>
            <person name="Bhattacharya S.S."/>
            <person name="Shirouzu T."/>
            <person name="Yoshinaga Y."/>
            <person name="Martin F.M."/>
            <person name="Grigoriev I.V."/>
            <person name="Hibbett D.S."/>
        </authorList>
    </citation>
    <scope>NUCLEOTIDE SEQUENCE [LARGE SCALE GENOMIC DNA]</scope>
    <source>
        <strain evidence="2 3">L-15889</strain>
    </source>
</reference>
<feature type="compositionally biased region" description="Basic and acidic residues" evidence="1">
    <location>
        <begin position="161"/>
        <end position="181"/>
    </location>
</feature>
<gene>
    <name evidence="2" type="ORF">DAEQUDRAFT_760658</name>
</gene>
<evidence type="ECO:0000313" key="3">
    <source>
        <dbReference type="Proteomes" id="UP000076727"/>
    </source>
</evidence>
<dbReference type="AlphaFoldDB" id="A0A165KEL8"/>
<sequence length="408" mass="45389">MAVEILAAEITHEARHDLESFYWLLVFLVLRHTKHNHPLRNGAFGSLFCHSDLGACAGVKVIWLTRKTDNPPVTVPGNEPLTELLERFRVLCARNFSQLSSDVERMTHRQVLDIFDDVLADESVWPGADAACPWVPPINTTYTPDMVESLGHDIMKGTLDHTTADDTRFPRFRSNKPDLQKPDPNYEQSEDDKNARETEDESSEDGADGGPTHMGHDMPHADPVAVAVQVEEFTVEHSDQLSKVRSSRSTRSRAGTQVRDASLRTNRRPAQSRVGAKYPASRNADRNMAETWPAGPRLAGNADGAGARPEQRYNLRSSSRRNLAAATSLDAGNSLPAAGHMKTRSRARTTSRQRDAGTRDSSVWKRSRAGDVELEEVELDPESHSSKRPRTGRQPRGRKTPKKTGKRP</sequence>
<proteinExistence type="predicted"/>